<evidence type="ECO:0000259" key="1">
    <source>
        <dbReference type="Pfam" id="PF00266"/>
    </source>
</evidence>
<dbReference type="InterPro" id="IPR015422">
    <property type="entry name" value="PyrdxlP-dep_Trfase_small"/>
</dbReference>
<dbReference type="PANTHER" id="PTHR14237:SF62">
    <property type="entry name" value="AMINOTRANSFERASE CLASS V DOMAIN-CONTAINING PROTEIN"/>
    <property type="match status" value="1"/>
</dbReference>
<dbReference type="InterPro" id="IPR000192">
    <property type="entry name" value="Aminotrans_V_dom"/>
</dbReference>
<name>A0A6I9RER6_ELAGV</name>
<dbReference type="InterPro" id="IPR015424">
    <property type="entry name" value="PyrdxlP-dep_Trfase"/>
</dbReference>
<proteinExistence type="predicted"/>
<dbReference type="PANTHER" id="PTHR14237">
    <property type="entry name" value="MOLYBDOPTERIN COFACTOR SULFURASE MOSC"/>
    <property type="match status" value="1"/>
</dbReference>
<feature type="domain" description="Aminotransferase class V" evidence="1">
    <location>
        <begin position="272"/>
        <end position="626"/>
    </location>
</feature>
<protein>
    <submittedName>
        <fullName evidence="3">Molybdenum cofactor sulfurase isoform X1</fullName>
    </submittedName>
</protein>
<dbReference type="RefSeq" id="XP_010924812.1">
    <property type="nucleotide sequence ID" value="XM_010926510.3"/>
</dbReference>
<dbReference type="Pfam" id="PF00266">
    <property type="entry name" value="Aminotran_5"/>
    <property type="match status" value="1"/>
</dbReference>
<dbReference type="SUPFAM" id="SSF53383">
    <property type="entry name" value="PLP-dependent transferases"/>
    <property type="match status" value="1"/>
</dbReference>
<sequence length="655" mass="72931">MTFPANEEVVKASSHLQISFSCSDVVADAMAKERDPPPKAALIATTRSSISRYLSHASTALGIEPAAAMLSKFATFQSRRTSKQKGKQYDRFGSQAHSKEAVLTSKSNIPYDLSEPIQDDKIDSEASYAKSVLPNSDASPVVTHISDGSSSVGSFRKYAIYDGKESQTTSVLSEETDAVPSVLLPYEDAEEQFLEDHEGYFLHLSVDNIRKDQYPKLELQRIVYLDYASCPLYSRYQVEQHMQFLLEETDAFLGSNYATEKQSVLHDTYVDIASGHILNLLNTTQNEYTTIFTPGLPSCYHLLGQMHNFKKGTHVLASHDHHMSVQHFIRVASQSKLRTAAIPLKSKDLYVHGNDMHKLLRKQNSSGHGCGLLLLPAQSFLSGMCHPLSWIVGAQQNGWEVLLDVSSCLPMVRIDLSLYQPEFVIGSLHHMLGYPSGVAFLLVRRSSHSVCIKKGSAQVKLAKVPDNGKSVHVLTEGENLNIHMFAALSFGFEHLENIGIVAIQKRVESLITWLVRTLKSLKHKLEEKPLLQLYGSLDLKYRGSILAFNILDPTGNIFPARLVQQLAVKTNIFLGVGTLEDLSVYNILDQKSDKQVEGVSSYASTYNFEVVRLSLGPISTFGDVYRLAQFLSRFRDEDYMSSEAAGYVEELENEC</sequence>
<organism evidence="2 3">
    <name type="scientific">Elaeis guineensis var. tenera</name>
    <name type="common">Oil palm</name>
    <dbReference type="NCBI Taxonomy" id="51953"/>
    <lineage>
        <taxon>Eukaryota</taxon>
        <taxon>Viridiplantae</taxon>
        <taxon>Streptophyta</taxon>
        <taxon>Embryophyta</taxon>
        <taxon>Tracheophyta</taxon>
        <taxon>Spermatophyta</taxon>
        <taxon>Magnoliopsida</taxon>
        <taxon>Liliopsida</taxon>
        <taxon>Arecaceae</taxon>
        <taxon>Arecoideae</taxon>
        <taxon>Cocoseae</taxon>
        <taxon>Elaeidinae</taxon>
        <taxon>Elaeis</taxon>
    </lineage>
</organism>
<dbReference type="OrthoDB" id="10264306at2759"/>
<reference evidence="3" key="1">
    <citation type="submission" date="2025-08" db="UniProtKB">
        <authorList>
            <consortium name="RefSeq"/>
        </authorList>
    </citation>
    <scope>IDENTIFICATION</scope>
</reference>
<evidence type="ECO:0000313" key="2">
    <source>
        <dbReference type="Proteomes" id="UP000504607"/>
    </source>
</evidence>
<dbReference type="InterPro" id="IPR015421">
    <property type="entry name" value="PyrdxlP-dep_Trfase_major"/>
</dbReference>
<dbReference type="InParanoid" id="A0A6I9RER6"/>
<dbReference type="AlphaFoldDB" id="A0A6I9RER6"/>
<dbReference type="Gene3D" id="3.90.1150.10">
    <property type="entry name" value="Aspartate Aminotransferase, domain 1"/>
    <property type="match status" value="1"/>
</dbReference>
<dbReference type="Gene3D" id="3.40.640.10">
    <property type="entry name" value="Type I PLP-dependent aspartate aminotransferase-like (Major domain)"/>
    <property type="match status" value="1"/>
</dbReference>
<accession>A0A6I9RER6</accession>
<dbReference type="Proteomes" id="UP000504607">
    <property type="component" value="Chromosome 1"/>
</dbReference>
<evidence type="ECO:0000313" key="3">
    <source>
        <dbReference type="RefSeq" id="XP_010924812.1"/>
    </source>
</evidence>
<keyword evidence="2" id="KW-1185">Reference proteome</keyword>
<gene>
    <name evidence="3" type="primary">LOC105047545</name>
</gene>